<dbReference type="AlphaFoldDB" id="A0A2W4VXA5"/>
<dbReference type="CDD" id="cd01949">
    <property type="entry name" value="GGDEF"/>
    <property type="match status" value="1"/>
</dbReference>
<evidence type="ECO:0000259" key="2">
    <source>
        <dbReference type="PROSITE" id="PS50112"/>
    </source>
</evidence>
<dbReference type="InterPro" id="IPR035919">
    <property type="entry name" value="EAL_sf"/>
</dbReference>
<feature type="domain" description="PAS" evidence="2">
    <location>
        <begin position="364"/>
        <end position="440"/>
    </location>
</feature>
<dbReference type="InterPro" id="IPR000160">
    <property type="entry name" value="GGDEF_dom"/>
</dbReference>
<feature type="domain" description="GGDEF" evidence="5">
    <location>
        <begin position="653"/>
        <end position="803"/>
    </location>
</feature>
<feature type="domain" description="PAS" evidence="2">
    <location>
        <begin position="495"/>
        <end position="565"/>
    </location>
</feature>
<feature type="domain" description="PAC" evidence="3">
    <location>
        <begin position="568"/>
        <end position="620"/>
    </location>
</feature>
<dbReference type="InterPro" id="IPR000700">
    <property type="entry name" value="PAS-assoc_C"/>
</dbReference>
<evidence type="ECO:0000259" key="3">
    <source>
        <dbReference type="PROSITE" id="PS50113"/>
    </source>
</evidence>
<dbReference type="PROSITE" id="PS50883">
    <property type="entry name" value="EAL"/>
    <property type="match status" value="1"/>
</dbReference>
<reference evidence="7" key="1">
    <citation type="submission" date="2018-04" db="EMBL/GenBank/DDBJ databases">
        <authorList>
            <person name="Cornet L."/>
        </authorList>
    </citation>
    <scope>NUCLEOTIDE SEQUENCE [LARGE SCALE GENOMIC DNA]</scope>
</reference>
<dbReference type="PANTHER" id="PTHR44757">
    <property type="entry name" value="DIGUANYLATE CYCLASE DGCP"/>
    <property type="match status" value="1"/>
</dbReference>
<dbReference type="InterPro" id="IPR043128">
    <property type="entry name" value="Rev_trsase/Diguanyl_cyclase"/>
</dbReference>
<dbReference type="InterPro" id="IPR003018">
    <property type="entry name" value="GAF"/>
</dbReference>
<dbReference type="Pfam" id="PF00563">
    <property type="entry name" value="EAL"/>
    <property type="match status" value="1"/>
</dbReference>
<gene>
    <name evidence="6" type="ORF">DCF17_16965</name>
</gene>
<reference evidence="6 7" key="2">
    <citation type="submission" date="2018-06" db="EMBL/GenBank/DDBJ databases">
        <title>Metagenomic assembly of (sub)arctic Cyanobacteria and their associated microbiome from non-axenic cultures.</title>
        <authorList>
            <person name="Baurain D."/>
        </authorList>
    </citation>
    <scope>NUCLEOTIDE SEQUENCE [LARGE SCALE GENOMIC DNA]</scope>
    <source>
        <strain evidence="6">ULC041bin1</strain>
    </source>
</reference>
<dbReference type="FunFam" id="3.20.20.450:FF:000001">
    <property type="entry name" value="Cyclic di-GMP phosphodiesterase yahA"/>
    <property type="match status" value="1"/>
</dbReference>
<protein>
    <submittedName>
        <fullName evidence="6">Two-component response regulator</fullName>
    </submittedName>
</protein>
<evidence type="ECO:0000313" key="7">
    <source>
        <dbReference type="Proteomes" id="UP000249081"/>
    </source>
</evidence>
<dbReference type="InterPro" id="IPR035965">
    <property type="entry name" value="PAS-like_dom_sf"/>
</dbReference>
<dbReference type="InterPro" id="IPR013655">
    <property type="entry name" value="PAS_fold_3"/>
</dbReference>
<dbReference type="Proteomes" id="UP000249081">
    <property type="component" value="Unassembled WGS sequence"/>
</dbReference>
<dbReference type="InterPro" id="IPR000014">
    <property type="entry name" value="PAS"/>
</dbReference>
<dbReference type="PROSITE" id="PS50887">
    <property type="entry name" value="GGDEF"/>
    <property type="match status" value="1"/>
</dbReference>
<dbReference type="InterPro" id="IPR001633">
    <property type="entry name" value="EAL_dom"/>
</dbReference>
<dbReference type="InterPro" id="IPR029787">
    <property type="entry name" value="Nucleotide_cyclase"/>
</dbReference>
<dbReference type="InterPro" id="IPR029016">
    <property type="entry name" value="GAF-like_dom_sf"/>
</dbReference>
<dbReference type="PANTHER" id="PTHR44757:SF2">
    <property type="entry name" value="BIOFILM ARCHITECTURE MAINTENANCE PROTEIN MBAA"/>
    <property type="match status" value="1"/>
</dbReference>
<dbReference type="SMART" id="SM00065">
    <property type="entry name" value="GAF"/>
    <property type="match status" value="1"/>
</dbReference>
<dbReference type="SUPFAM" id="SSF55785">
    <property type="entry name" value="PYP-like sensor domain (PAS domain)"/>
    <property type="match status" value="3"/>
</dbReference>
<dbReference type="Gene3D" id="3.30.450.40">
    <property type="match status" value="1"/>
</dbReference>
<dbReference type="Pfam" id="PF01590">
    <property type="entry name" value="GAF"/>
    <property type="match status" value="1"/>
</dbReference>
<evidence type="ECO:0000259" key="5">
    <source>
        <dbReference type="PROSITE" id="PS50887"/>
    </source>
</evidence>
<dbReference type="NCBIfam" id="TIGR00254">
    <property type="entry name" value="GGDEF"/>
    <property type="match status" value="1"/>
</dbReference>
<dbReference type="Gene3D" id="3.30.70.270">
    <property type="match status" value="1"/>
</dbReference>
<dbReference type="PROSITE" id="PS50112">
    <property type="entry name" value="PAS"/>
    <property type="match status" value="2"/>
</dbReference>
<proteinExistence type="predicted"/>
<dbReference type="CDD" id="cd00130">
    <property type="entry name" value="PAS"/>
    <property type="match status" value="3"/>
</dbReference>
<dbReference type="CDD" id="cd01948">
    <property type="entry name" value="EAL"/>
    <property type="match status" value="1"/>
</dbReference>
<dbReference type="PROSITE" id="PS50113">
    <property type="entry name" value="PAC"/>
    <property type="match status" value="3"/>
</dbReference>
<dbReference type="InterPro" id="IPR001610">
    <property type="entry name" value="PAC"/>
</dbReference>
<dbReference type="InterPro" id="IPR052155">
    <property type="entry name" value="Biofilm_reg_signaling"/>
</dbReference>
<accession>A0A2W4VXA5</accession>
<evidence type="ECO:0000313" key="6">
    <source>
        <dbReference type="EMBL" id="PZO36620.1"/>
    </source>
</evidence>
<dbReference type="SMART" id="SM00052">
    <property type="entry name" value="EAL"/>
    <property type="match status" value="1"/>
</dbReference>
<evidence type="ECO:0000256" key="1">
    <source>
        <dbReference type="SAM" id="Coils"/>
    </source>
</evidence>
<feature type="domain" description="PAC" evidence="3">
    <location>
        <begin position="443"/>
        <end position="494"/>
    </location>
</feature>
<feature type="domain" description="EAL" evidence="4">
    <location>
        <begin position="812"/>
        <end position="1068"/>
    </location>
</feature>
<dbReference type="SMART" id="SM00086">
    <property type="entry name" value="PAC"/>
    <property type="match status" value="3"/>
</dbReference>
<sequence>MEFQPVELPNHISPAEWGRTPASIQRLVEDLLATAPRAAQSILALQAQIQREKALNRVVQAIRNSLDLDTIFATATAETAQLMAPFDCYVSQYVAEAGLWCTVAEYRHNADLPPTLGYEIPDADNPFSAQLRRLQTVRLDDTDGVADAVNQTVVETVPGEAWLLTPMVVDGQLWGSFSLVANERPFTWATDHIELAQAVAHQLEVAIQQAHLYRQVQLELEERRRVEAALEESQARLQAVAANLPGAIFRYYLRPDGSDGVLYMSPSCTRLWEVEAEAVVADATLLWQVVHPDDLPAMQASVMASAQTLTPWNFTWRITTPSGVEKWLEAKGQPVREADDTTIWDTLILDVTDRRHAQVALQTSESRFQSLADNVPGVLYGYRLRPDGSDQFTYISSGFREVYGLAPDDALTDSSIVWRVVYPEDVAPLQQSIEVSYRTLATWRVEYRVIIPSGQTKWLQGIARPAAQTNGDVIWDGLIIDISDRKQAEAALRESEARYRLLAENSNDMVCLHDLLGHCLYVSPSCTALLGYHYDEIRDQELGDFVHPDDRDRLQTQMGMAAEDGKAESVTYRLRHRQGHYRWFETLIRSITDGAGQVVQLQTTSRDVTERLLAQRQLEHDALHDGLTGLANRHQLMDRLALALGRAQANLRYQFAVLFLDLDRFKVINDSLGHQAGDQMLVAIAAKLQATLRGADLAARLGGDEFVVFIDGVEGADGVEEADGVDPNQAEIGPAAVAAAERIFAALVAPFTVADRQVYTTASIGIVVGHRGYTQAEHLLRDADIAMYRAKGNGKARYEIFTAQMHTQAMARLHLENDLRRAINGGEMVLHYQPIVTLATGAIAGFEVLTRWQHPSRGLVSPDEFIPLAEELGLISCLDSWTLGAACQQLVTWQQQFSHLGPLTMAVNLSAQDLRQPGLLADIDQVLATTGLAGAHLTLEITESMLIDDIEATIALLGQIKARGVRISIDDFGTGYSSLSYLHRLPVDYLKVDRSFVAQAPAGQPNHPIVATIMALGSQLGLDTVAEGVETPQQLEHLRSLGYTLGQGYLFSRPLPPDQITDLLTRQPPLSKARF</sequence>
<dbReference type="Gene3D" id="3.30.450.20">
    <property type="entry name" value="PAS domain"/>
    <property type="match status" value="3"/>
</dbReference>
<dbReference type="Gene3D" id="3.20.20.450">
    <property type="entry name" value="EAL domain"/>
    <property type="match status" value="1"/>
</dbReference>
<dbReference type="SUPFAM" id="SSF141868">
    <property type="entry name" value="EAL domain-like"/>
    <property type="match status" value="1"/>
</dbReference>
<comment type="caution">
    <text evidence="6">The sequence shown here is derived from an EMBL/GenBank/DDBJ whole genome shotgun (WGS) entry which is preliminary data.</text>
</comment>
<dbReference type="Pfam" id="PF08447">
    <property type="entry name" value="PAS_3"/>
    <property type="match status" value="3"/>
</dbReference>
<dbReference type="NCBIfam" id="TIGR00229">
    <property type="entry name" value="sensory_box"/>
    <property type="match status" value="2"/>
</dbReference>
<feature type="domain" description="PAC" evidence="3">
    <location>
        <begin position="312"/>
        <end position="363"/>
    </location>
</feature>
<dbReference type="Pfam" id="PF00990">
    <property type="entry name" value="GGDEF"/>
    <property type="match status" value="1"/>
</dbReference>
<evidence type="ECO:0000259" key="4">
    <source>
        <dbReference type="PROSITE" id="PS50883"/>
    </source>
</evidence>
<dbReference type="SMART" id="SM00267">
    <property type="entry name" value="GGDEF"/>
    <property type="match status" value="1"/>
</dbReference>
<dbReference type="SUPFAM" id="SSF55073">
    <property type="entry name" value="Nucleotide cyclase"/>
    <property type="match status" value="1"/>
</dbReference>
<dbReference type="EMBL" id="QBMN01000137">
    <property type="protein sequence ID" value="PZO36620.1"/>
    <property type="molecule type" value="Genomic_DNA"/>
</dbReference>
<feature type="coiled-coil region" evidence="1">
    <location>
        <begin position="216"/>
        <end position="243"/>
    </location>
</feature>
<name>A0A2W4VXA5_9CYAN</name>
<keyword evidence="1" id="KW-0175">Coiled coil</keyword>
<dbReference type="SUPFAM" id="SSF55781">
    <property type="entry name" value="GAF domain-like"/>
    <property type="match status" value="1"/>
</dbReference>
<organism evidence="6 7">
    <name type="scientific">Shackletoniella antarctica</name>
    <dbReference type="NCBI Taxonomy" id="268115"/>
    <lineage>
        <taxon>Bacteria</taxon>
        <taxon>Bacillati</taxon>
        <taxon>Cyanobacteriota</taxon>
        <taxon>Cyanophyceae</taxon>
        <taxon>Oculatellales</taxon>
        <taxon>Oculatellaceae</taxon>
        <taxon>Shackletoniella</taxon>
    </lineage>
</organism>
<dbReference type="SMART" id="SM00091">
    <property type="entry name" value="PAS"/>
    <property type="match status" value="3"/>
</dbReference>